<proteinExistence type="predicted"/>
<dbReference type="GO" id="GO:0004843">
    <property type="term" value="F:cysteine-type deubiquitinase activity"/>
    <property type="evidence" value="ECO:0007669"/>
    <property type="project" value="InterPro"/>
</dbReference>
<keyword evidence="3" id="KW-1185">Reference proteome</keyword>
<dbReference type="Proteomes" id="UP000274429">
    <property type="component" value="Unassembled WGS sequence"/>
</dbReference>
<dbReference type="GO" id="GO:0016579">
    <property type="term" value="P:protein deubiquitination"/>
    <property type="evidence" value="ECO:0007669"/>
    <property type="project" value="InterPro"/>
</dbReference>
<protein>
    <submittedName>
        <fullName evidence="4">USP domain-containing protein</fullName>
    </submittedName>
</protein>
<dbReference type="Gene3D" id="3.90.70.10">
    <property type="entry name" value="Cysteine proteinases"/>
    <property type="match status" value="1"/>
</dbReference>
<dbReference type="OrthoDB" id="6254320at2759"/>
<accession>A0A0R3XDA0</accession>
<evidence type="ECO:0000259" key="1">
    <source>
        <dbReference type="PROSITE" id="PS50235"/>
    </source>
</evidence>
<dbReference type="InterPro" id="IPR038765">
    <property type="entry name" value="Papain-like_cys_pep_sf"/>
</dbReference>
<dbReference type="CDD" id="cd02257">
    <property type="entry name" value="Peptidase_C19"/>
    <property type="match status" value="1"/>
</dbReference>
<dbReference type="STRING" id="6205.A0A0R3XDA0"/>
<feature type="domain" description="USP" evidence="1">
    <location>
        <begin position="1"/>
        <end position="106"/>
    </location>
</feature>
<dbReference type="EMBL" id="UYWX01024608">
    <property type="protein sequence ID" value="VDM36797.1"/>
    <property type="molecule type" value="Genomic_DNA"/>
</dbReference>
<dbReference type="PROSITE" id="PS00973">
    <property type="entry name" value="USP_2"/>
    <property type="match status" value="1"/>
</dbReference>
<dbReference type="Pfam" id="PF00443">
    <property type="entry name" value="UCH"/>
    <property type="match status" value="1"/>
</dbReference>
<organism evidence="4">
    <name type="scientific">Hydatigena taeniaeformis</name>
    <name type="common">Feline tapeworm</name>
    <name type="synonym">Taenia taeniaeformis</name>
    <dbReference type="NCBI Taxonomy" id="6205"/>
    <lineage>
        <taxon>Eukaryota</taxon>
        <taxon>Metazoa</taxon>
        <taxon>Spiralia</taxon>
        <taxon>Lophotrochozoa</taxon>
        <taxon>Platyhelminthes</taxon>
        <taxon>Cestoda</taxon>
        <taxon>Eucestoda</taxon>
        <taxon>Cyclophyllidea</taxon>
        <taxon>Taeniidae</taxon>
        <taxon>Hydatigera</taxon>
    </lineage>
</organism>
<evidence type="ECO:0000313" key="2">
    <source>
        <dbReference type="EMBL" id="VDM36797.1"/>
    </source>
</evidence>
<dbReference type="WBParaSite" id="TTAC_0001152701-mRNA-1">
    <property type="protein sequence ID" value="TTAC_0001152701-mRNA-1"/>
    <property type="gene ID" value="TTAC_0001152701"/>
</dbReference>
<dbReference type="InterPro" id="IPR018200">
    <property type="entry name" value="USP_CS"/>
</dbReference>
<dbReference type="InterPro" id="IPR001394">
    <property type="entry name" value="Peptidase_C19_UCH"/>
</dbReference>
<reference evidence="2 3" key="2">
    <citation type="submission" date="2018-11" db="EMBL/GenBank/DDBJ databases">
        <authorList>
            <consortium name="Pathogen Informatics"/>
        </authorList>
    </citation>
    <scope>NUCLEOTIDE SEQUENCE [LARGE SCALE GENOMIC DNA]</scope>
</reference>
<sequence>MAPYYVNGSTEKEVVAGIEKASTTSMYQQVVDPARANVDGAACNLSTTLSTSRVDDTAVSSSTKYRLYAVVYHQGGTQHGHYTARCHLPVAGSTTDSHAWFLFDDE</sequence>
<gene>
    <name evidence="2" type="ORF">TTAC_LOCUS11510</name>
</gene>
<evidence type="ECO:0000313" key="3">
    <source>
        <dbReference type="Proteomes" id="UP000274429"/>
    </source>
</evidence>
<name>A0A0R3XDA0_HYDTA</name>
<dbReference type="SUPFAM" id="SSF54001">
    <property type="entry name" value="Cysteine proteinases"/>
    <property type="match status" value="1"/>
</dbReference>
<dbReference type="PROSITE" id="PS50235">
    <property type="entry name" value="USP_3"/>
    <property type="match status" value="1"/>
</dbReference>
<evidence type="ECO:0000313" key="4">
    <source>
        <dbReference type="WBParaSite" id="TTAC_0001152701-mRNA-1"/>
    </source>
</evidence>
<dbReference type="InterPro" id="IPR028889">
    <property type="entry name" value="USP"/>
</dbReference>
<dbReference type="AlphaFoldDB" id="A0A0R3XDA0"/>
<reference evidence="4" key="1">
    <citation type="submission" date="2017-02" db="UniProtKB">
        <authorList>
            <consortium name="WormBaseParasite"/>
        </authorList>
    </citation>
    <scope>IDENTIFICATION</scope>
</reference>